<evidence type="ECO:0000256" key="1">
    <source>
        <dbReference type="ARBA" id="ARBA00022448"/>
    </source>
</evidence>
<keyword evidence="4 6" id="KW-0067">ATP-binding</keyword>
<dbReference type="Proteomes" id="UP000092213">
    <property type="component" value="Chromosome"/>
</dbReference>
<evidence type="ECO:0000259" key="5">
    <source>
        <dbReference type="PROSITE" id="PS50893"/>
    </source>
</evidence>
<dbReference type="Pfam" id="PF08402">
    <property type="entry name" value="TOBE_2"/>
    <property type="match status" value="1"/>
</dbReference>
<reference evidence="6 7" key="1">
    <citation type="submission" date="2016-06" db="EMBL/GenBank/DDBJ databases">
        <title>Complete genome sequences of Bordetella bronchialis and Bordetella flabilis.</title>
        <authorList>
            <person name="LiPuma J.J."/>
            <person name="Spilker T."/>
        </authorList>
    </citation>
    <scope>NUCLEOTIDE SEQUENCE [LARGE SCALE GENOMIC DNA]</scope>
    <source>
        <strain evidence="6 7">AU17976</strain>
    </source>
</reference>
<dbReference type="InterPro" id="IPR017871">
    <property type="entry name" value="ABC_transporter-like_CS"/>
</dbReference>
<dbReference type="Gene3D" id="2.40.50.100">
    <property type="match status" value="1"/>
</dbReference>
<dbReference type="PROSITE" id="PS00211">
    <property type="entry name" value="ABC_TRANSPORTER_1"/>
    <property type="match status" value="1"/>
</dbReference>
<keyword evidence="3" id="KW-0547">Nucleotide-binding</keyword>
<accession>A0A193FSZ6</accession>
<keyword evidence="1" id="KW-0813">Transport</keyword>
<proteinExistence type="predicted"/>
<dbReference type="GO" id="GO:0005524">
    <property type="term" value="F:ATP binding"/>
    <property type="evidence" value="ECO:0007669"/>
    <property type="project" value="UniProtKB-KW"/>
</dbReference>
<dbReference type="AlphaFoldDB" id="A0A193FSZ6"/>
<gene>
    <name evidence="6" type="ORF">BAU08_02215</name>
</gene>
<dbReference type="PANTHER" id="PTHR42781">
    <property type="entry name" value="SPERMIDINE/PUTRESCINE IMPORT ATP-BINDING PROTEIN POTA"/>
    <property type="match status" value="1"/>
</dbReference>
<evidence type="ECO:0000313" key="7">
    <source>
        <dbReference type="Proteomes" id="UP000092213"/>
    </source>
</evidence>
<feature type="domain" description="ABC transporter" evidence="5">
    <location>
        <begin position="4"/>
        <end position="234"/>
    </location>
</feature>
<dbReference type="RefSeq" id="WP_066667890.1">
    <property type="nucleotide sequence ID" value="NZ_CP016171.1"/>
</dbReference>
<dbReference type="Gene3D" id="3.40.50.300">
    <property type="entry name" value="P-loop containing nucleotide triphosphate hydrolases"/>
    <property type="match status" value="1"/>
</dbReference>
<dbReference type="SMART" id="SM00382">
    <property type="entry name" value="AAA"/>
    <property type="match status" value="1"/>
</dbReference>
<dbReference type="SUPFAM" id="SSF50331">
    <property type="entry name" value="MOP-like"/>
    <property type="match status" value="1"/>
</dbReference>
<dbReference type="EMBL" id="CP016171">
    <property type="protein sequence ID" value="ANN70311.1"/>
    <property type="molecule type" value="Genomic_DNA"/>
</dbReference>
<dbReference type="InterPro" id="IPR027417">
    <property type="entry name" value="P-loop_NTPase"/>
</dbReference>
<evidence type="ECO:0000256" key="2">
    <source>
        <dbReference type="ARBA" id="ARBA00022475"/>
    </source>
</evidence>
<keyword evidence="2" id="KW-1003">Cell membrane</keyword>
<dbReference type="FunFam" id="3.40.50.300:FF:000425">
    <property type="entry name" value="Probable ABC transporter, ATP-binding subunit"/>
    <property type="match status" value="1"/>
</dbReference>
<name>A0A193FSZ6_9BORD</name>
<evidence type="ECO:0000256" key="3">
    <source>
        <dbReference type="ARBA" id="ARBA00022741"/>
    </source>
</evidence>
<dbReference type="STRING" id="463025.BAU08_02215"/>
<keyword evidence="2" id="KW-0472">Membrane</keyword>
<dbReference type="SUPFAM" id="SSF52540">
    <property type="entry name" value="P-loop containing nucleoside triphosphate hydrolases"/>
    <property type="match status" value="1"/>
</dbReference>
<dbReference type="GO" id="GO:0015697">
    <property type="term" value="P:quaternary ammonium group transport"/>
    <property type="evidence" value="ECO:0007669"/>
    <property type="project" value="UniProtKB-ARBA"/>
</dbReference>
<evidence type="ECO:0000256" key="4">
    <source>
        <dbReference type="ARBA" id="ARBA00022840"/>
    </source>
</evidence>
<dbReference type="GO" id="GO:0016887">
    <property type="term" value="F:ATP hydrolysis activity"/>
    <property type="evidence" value="ECO:0007669"/>
    <property type="project" value="InterPro"/>
</dbReference>
<dbReference type="PANTHER" id="PTHR42781:SF4">
    <property type="entry name" value="SPERMIDINE_PUTRESCINE IMPORT ATP-BINDING PROTEIN POTA"/>
    <property type="match status" value="1"/>
</dbReference>
<dbReference type="InterPro" id="IPR050093">
    <property type="entry name" value="ABC_SmlMolc_Importer"/>
</dbReference>
<evidence type="ECO:0000313" key="6">
    <source>
        <dbReference type="EMBL" id="ANN70311.1"/>
    </source>
</evidence>
<dbReference type="InterPro" id="IPR003439">
    <property type="entry name" value="ABC_transporter-like_ATP-bd"/>
</dbReference>
<organism evidence="6 7">
    <name type="scientific">Bordetella bronchialis</name>
    <dbReference type="NCBI Taxonomy" id="463025"/>
    <lineage>
        <taxon>Bacteria</taxon>
        <taxon>Pseudomonadati</taxon>
        <taxon>Pseudomonadota</taxon>
        <taxon>Betaproteobacteria</taxon>
        <taxon>Burkholderiales</taxon>
        <taxon>Alcaligenaceae</taxon>
        <taxon>Bordetella</taxon>
    </lineage>
</organism>
<sequence>MNMIELKQVSKRYGGVQALHPVDLAVRKGEFVTLLGPSGSGKTTLLNLIAGMVPPSTGRILIDGRDVTASPPSQRQLGMVFQNYALMPHMTVFENIAFPLRVRKLPRPEIVRKVHEVLELVRLPDLAGRKPRELSGGQQQRVSLARCIVYNPALILLDEPLGALDKKLREQMQLELRRIHAELGITMLNVTHDQDEALTMSDRIVLMNGGRIEQQDRPENLYFRPATRFAADFIGTANLLACQVRSVSEDGVAVSTVFGDTQATPMDAAASPGGTAGAAPAVAAGASAYLLIRPESITMHQAGPLAGGGATDGAKLPMPAGMQGVDGILEDTIILGGIVRHHVRVAGSARMVVQEPNRRERVPLPRDAPVRLSWSHRDCLVLD</sequence>
<dbReference type="InterPro" id="IPR003593">
    <property type="entry name" value="AAA+_ATPase"/>
</dbReference>
<dbReference type="InterPro" id="IPR008995">
    <property type="entry name" value="Mo/tungstate-bd_C_term_dom"/>
</dbReference>
<protein>
    <submittedName>
        <fullName evidence="6">Spermidine/putrescine ABC transporter ATP-binding protein</fullName>
    </submittedName>
</protein>
<dbReference type="Pfam" id="PF00005">
    <property type="entry name" value="ABC_tran"/>
    <property type="match status" value="1"/>
</dbReference>
<dbReference type="GO" id="GO:0022857">
    <property type="term" value="F:transmembrane transporter activity"/>
    <property type="evidence" value="ECO:0007669"/>
    <property type="project" value="InterPro"/>
</dbReference>
<dbReference type="PROSITE" id="PS50893">
    <property type="entry name" value="ABC_TRANSPORTER_2"/>
    <property type="match status" value="1"/>
</dbReference>
<dbReference type="GO" id="GO:0043190">
    <property type="term" value="C:ATP-binding cassette (ABC) transporter complex"/>
    <property type="evidence" value="ECO:0007669"/>
    <property type="project" value="InterPro"/>
</dbReference>
<dbReference type="InterPro" id="IPR013611">
    <property type="entry name" value="Transp-assoc_OB_typ2"/>
</dbReference>